<proteinExistence type="predicted"/>
<accession>A0A6J7FHR4</accession>
<evidence type="ECO:0000313" key="2">
    <source>
        <dbReference type="EMBL" id="CAB4892470.1"/>
    </source>
</evidence>
<evidence type="ECO:0000256" key="1">
    <source>
        <dbReference type="SAM" id="MobiDB-lite"/>
    </source>
</evidence>
<name>A0A6J7FHR4_9ZZZZ</name>
<feature type="region of interest" description="Disordered" evidence="1">
    <location>
        <begin position="1"/>
        <end position="27"/>
    </location>
</feature>
<feature type="compositionally biased region" description="Basic and acidic residues" evidence="1">
    <location>
        <begin position="9"/>
        <end position="27"/>
    </location>
</feature>
<reference evidence="2" key="1">
    <citation type="submission" date="2020-05" db="EMBL/GenBank/DDBJ databases">
        <authorList>
            <person name="Chiriac C."/>
            <person name="Salcher M."/>
            <person name="Ghai R."/>
            <person name="Kavagutti S V."/>
        </authorList>
    </citation>
    <scope>NUCLEOTIDE SEQUENCE</scope>
</reference>
<sequence>MSGPPGPGHRWDTIDPERPDPHTPDDNTRAIAEALERLHRALQKTLDALDKHLPPTGDGDR</sequence>
<dbReference type="EMBL" id="CAFBMK010000003">
    <property type="protein sequence ID" value="CAB4892470.1"/>
    <property type="molecule type" value="Genomic_DNA"/>
</dbReference>
<dbReference type="AlphaFoldDB" id="A0A6J7FHR4"/>
<organism evidence="2">
    <name type="scientific">freshwater metagenome</name>
    <dbReference type="NCBI Taxonomy" id="449393"/>
    <lineage>
        <taxon>unclassified sequences</taxon>
        <taxon>metagenomes</taxon>
        <taxon>ecological metagenomes</taxon>
    </lineage>
</organism>
<gene>
    <name evidence="2" type="ORF">UFOPK3564_00098</name>
</gene>
<protein>
    <submittedName>
        <fullName evidence="2">Unannotated protein</fullName>
    </submittedName>
</protein>